<dbReference type="Proteomes" id="UP000198521">
    <property type="component" value="Unassembled WGS sequence"/>
</dbReference>
<protein>
    <submittedName>
        <fullName evidence="3">Por secretion system C-terminal sorting domain-containing protein</fullName>
    </submittedName>
</protein>
<keyword evidence="1" id="KW-0732">Signal</keyword>
<evidence type="ECO:0000313" key="4">
    <source>
        <dbReference type="Proteomes" id="UP000198521"/>
    </source>
</evidence>
<feature type="domain" description="Secretion system C-terminal sorting" evidence="2">
    <location>
        <begin position="88"/>
        <end position="152"/>
    </location>
</feature>
<reference evidence="3 4" key="1">
    <citation type="submission" date="2016-10" db="EMBL/GenBank/DDBJ databases">
        <authorList>
            <person name="de Groot N.N."/>
        </authorList>
    </citation>
    <scope>NUCLEOTIDE SEQUENCE [LARGE SCALE GENOMIC DNA]</scope>
    <source>
        <strain evidence="3 4">DSM 25232</strain>
    </source>
</reference>
<dbReference type="STRING" id="1038014.SAMN04487910_2404"/>
<proteinExistence type="predicted"/>
<dbReference type="RefSeq" id="WP_091408633.1">
    <property type="nucleotide sequence ID" value="NZ_FOAB01000004.1"/>
</dbReference>
<keyword evidence="4" id="KW-1185">Reference proteome</keyword>
<sequence length="161" mass="17808">MKHNYIPFMVLMLFSFGITSMIAQENFVSSSDNATGASGTSSFSVGQTFYTTTQNANGSLSEGVQQAFEIETLSNPEFELVKLGVKTYPNPTTDRLILSVEEIDVKNTSFEIHDVHGRLVISKAIDSNTNVIEMSSYASGIYILTMKMQNTPLKTFKIIKK</sequence>
<evidence type="ECO:0000256" key="1">
    <source>
        <dbReference type="ARBA" id="ARBA00022729"/>
    </source>
</evidence>
<dbReference type="AlphaFoldDB" id="A0A1H7Q469"/>
<gene>
    <name evidence="3" type="ORF">SAMN04487910_2404</name>
</gene>
<dbReference type="Pfam" id="PF18962">
    <property type="entry name" value="Por_Secre_tail"/>
    <property type="match status" value="1"/>
</dbReference>
<evidence type="ECO:0000259" key="2">
    <source>
        <dbReference type="Pfam" id="PF18962"/>
    </source>
</evidence>
<organism evidence="3 4">
    <name type="scientific">Aquimarina amphilecti</name>
    <dbReference type="NCBI Taxonomy" id="1038014"/>
    <lineage>
        <taxon>Bacteria</taxon>
        <taxon>Pseudomonadati</taxon>
        <taxon>Bacteroidota</taxon>
        <taxon>Flavobacteriia</taxon>
        <taxon>Flavobacteriales</taxon>
        <taxon>Flavobacteriaceae</taxon>
        <taxon>Aquimarina</taxon>
    </lineage>
</organism>
<accession>A0A1H7Q469</accession>
<dbReference type="EMBL" id="FOAB01000004">
    <property type="protein sequence ID" value="SEL42097.1"/>
    <property type="molecule type" value="Genomic_DNA"/>
</dbReference>
<name>A0A1H7Q469_AQUAM</name>
<evidence type="ECO:0000313" key="3">
    <source>
        <dbReference type="EMBL" id="SEL42097.1"/>
    </source>
</evidence>
<dbReference type="InterPro" id="IPR026444">
    <property type="entry name" value="Secre_tail"/>
</dbReference>
<dbReference type="OrthoDB" id="1387316at2"/>
<dbReference type="NCBIfam" id="TIGR04183">
    <property type="entry name" value="Por_Secre_tail"/>
    <property type="match status" value="1"/>
</dbReference>